<evidence type="ECO:0000256" key="5">
    <source>
        <dbReference type="SAM" id="Phobius"/>
    </source>
</evidence>
<dbReference type="PANTHER" id="PTHR10671:SF82">
    <property type="entry name" value="GH19567P"/>
    <property type="match status" value="1"/>
</dbReference>
<comment type="subcellular location">
    <subcellularLocation>
        <location evidence="1">Membrane</location>
        <topology evidence="1">Multi-pass membrane protein</topology>
    </subcellularLocation>
</comment>
<evidence type="ECO:0000256" key="2">
    <source>
        <dbReference type="ARBA" id="ARBA00022692"/>
    </source>
</evidence>
<reference evidence="6" key="1">
    <citation type="submission" date="2021-06" db="EMBL/GenBank/DDBJ databases">
        <authorList>
            <person name="Hodson N. C."/>
            <person name="Mongue J. A."/>
            <person name="Jaron S. K."/>
        </authorList>
    </citation>
    <scope>NUCLEOTIDE SEQUENCE</scope>
</reference>
<accession>A0A8J2L8S6</accession>
<sequence>MDGQKVALSIAVVILGIVCFIIGTVAVTIPHWGTFSNRYANERGNYGPWTMCKDLGYGRQICGKNISSFKPSFAVQAAGICAAVGIAALGVYCLISLLQVAMLVSRSRIMCKYSHTIIAKLLCSIISALFTLTAVSLFATQGHDLERGYVVEVTFSFYMEVVVTIFTFILMLLTVSEYYMSRRTEEPFGSAAVEGGDGGATTLGQVGFGTTIGNPGFRDRQSANGPHSKVNYTLV</sequence>
<organism evidence="6 7">
    <name type="scientific">Allacma fusca</name>
    <dbReference type="NCBI Taxonomy" id="39272"/>
    <lineage>
        <taxon>Eukaryota</taxon>
        <taxon>Metazoa</taxon>
        <taxon>Ecdysozoa</taxon>
        <taxon>Arthropoda</taxon>
        <taxon>Hexapoda</taxon>
        <taxon>Collembola</taxon>
        <taxon>Symphypleona</taxon>
        <taxon>Sminthuridae</taxon>
        <taxon>Allacma</taxon>
    </lineage>
</organism>
<protein>
    <submittedName>
        <fullName evidence="6">Uncharacterized protein</fullName>
    </submittedName>
</protein>
<gene>
    <name evidence="6" type="ORF">AFUS01_LOCUS40519</name>
</gene>
<dbReference type="PANTHER" id="PTHR10671">
    <property type="entry name" value="EPITHELIAL MEMBRANE PROTEIN-RELATED"/>
    <property type="match status" value="1"/>
</dbReference>
<evidence type="ECO:0000313" key="7">
    <source>
        <dbReference type="Proteomes" id="UP000708208"/>
    </source>
</evidence>
<proteinExistence type="predicted"/>
<feature type="transmembrane region" description="Helical" evidence="5">
    <location>
        <begin position="77"/>
        <end position="105"/>
    </location>
</feature>
<dbReference type="GO" id="GO:0005886">
    <property type="term" value="C:plasma membrane"/>
    <property type="evidence" value="ECO:0007669"/>
    <property type="project" value="TreeGrafter"/>
</dbReference>
<feature type="transmembrane region" description="Helical" evidence="5">
    <location>
        <begin position="155"/>
        <end position="175"/>
    </location>
</feature>
<evidence type="ECO:0000313" key="6">
    <source>
        <dbReference type="EMBL" id="CAG7830733.1"/>
    </source>
</evidence>
<dbReference type="OrthoDB" id="6420920at2759"/>
<name>A0A8J2L8S6_9HEXA</name>
<keyword evidence="2 5" id="KW-0812">Transmembrane</keyword>
<feature type="transmembrane region" description="Helical" evidence="5">
    <location>
        <begin position="117"/>
        <end position="139"/>
    </location>
</feature>
<dbReference type="EMBL" id="CAJVCH010557346">
    <property type="protein sequence ID" value="CAG7830733.1"/>
    <property type="molecule type" value="Genomic_DNA"/>
</dbReference>
<keyword evidence="4 5" id="KW-0472">Membrane</keyword>
<dbReference type="InterPro" id="IPR050579">
    <property type="entry name" value="PMP-22/EMP/MP20-like"/>
</dbReference>
<feature type="transmembrane region" description="Helical" evidence="5">
    <location>
        <begin position="7"/>
        <end position="29"/>
    </location>
</feature>
<evidence type="ECO:0000256" key="1">
    <source>
        <dbReference type="ARBA" id="ARBA00004141"/>
    </source>
</evidence>
<comment type="caution">
    <text evidence="6">The sequence shown here is derived from an EMBL/GenBank/DDBJ whole genome shotgun (WGS) entry which is preliminary data.</text>
</comment>
<keyword evidence="3 5" id="KW-1133">Transmembrane helix</keyword>
<evidence type="ECO:0000256" key="3">
    <source>
        <dbReference type="ARBA" id="ARBA00022989"/>
    </source>
</evidence>
<dbReference type="AlphaFoldDB" id="A0A8J2L8S6"/>
<dbReference type="Proteomes" id="UP000708208">
    <property type="component" value="Unassembled WGS sequence"/>
</dbReference>
<evidence type="ECO:0000256" key="4">
    <source>
        <dbReference type="ARBA" id="ARBA00023136"/>
    </source>
</evidence>
<keyword evidence="7" id="KW-1185">Reference proteome</keyword>